<proteinExistence type="predicted"/>
<keyword evidence="3" id="KW-1185">Reference proteome</keyword>
<accession>A0A5B8XCM5</accession>
<dbReference type="RefSeq" id="WP_146820411.1">
    <property type="nucleotide sequence ID" value="NZ_CP029077.1"/>
</dbReference>
<protein>
    <recommendedName>
        <fullName evidence="1">Lipoprotein LPP20-like domain-containing protein</fullName>
    </recommendedName>
</protein>
<evidence type="ECO:0000313" key="3">
    <source>
        <dbReference type="Proteomes" id="UP000321934"/>
    </source>
</evidence>
<sequence length="314" mass="34459">MTKLFSSIFFILILSSCSKSLKYPSWYLNPPKNDEKYLYGTGEGSDPEEAKYAALSDAASRLRVSVGSKLESAMDQDSSGFSSSVSQKITSVVEKISFTDYTVLKSEKTSHSSIITLIGVDVDKMQNSYEKEINKLNEEMKTVSNLGNSNLEKRNNLSKALNISTDIEAKVRILEAVNPNYNSKPQMDEIKKLKDSFASINSSLKISVSSQNDDIKSLIQYGLNKAGIGASDEKSSQGSIKVNEKWITDFSMNTHFVKLVLNISLIDSNGVTILTNSIESSGSSVANLDMAKKMAISKMQSQIDSKGIMKFLGI</sequence>
<dbReference type="Pfam" id="PF02169">
    <property type="entry name" value="LPP20"/>
    <property type="match status" value="1"/>
</dbReference>
<dbReference type="PROSITE" id="PS51257">
    <property type="entry name" value="PROKAR_LIPOPROTEIN"/>
    <property type="match status" value="1"/>
</dbReference>
<evidence type="ECO:0000313" key="2">
    <source>
        <dbReference type="EMBL" id="QED23119.1"/>
    </source>
</evidence>
<name>A0A5B8XCM5_9RICK</name>
<organism evidence="2 3">
    <name type="scientific">Candidatus Deianiraea vastatrix</name>
    <dbReference type="NCBI Taxonomy" id="2163644"/>
    <lineage>
        <taxon>Bacteria</taxon>
        <taxon>Pseudomonadati</taxon>
        <taxon>Pseudomonadota</taxon>
        <taxon>Alphaproteobacteria</taxon>
        <taxon>Rickettsiales</taxon>
        <taxon>Candidatus Deianiraeaceae</taxon>
        <taxon>Candidatus Deianiraea</taxon>
    </lineage>
</organism>
<dbReference type="Gene3D" id="3.10.28.20">
    <property type="entry name" value="Acetamidase/Formamidase-like domains"/>
    <property type="match status" value="1"/>
</dbReference>
<gene>
    <name evidence="2" type="ORF">Deia_00312</name>
</gene>
<reference evidence="2 3" key="1">
    <citation type="journal article" date="2019" name="ISME J.">
        <title>Deianiraea, an extracellular bacterium associated with the ciliate Paramecium, suggests an alternative scenario for the evolution of Rickettsiales.</title>
        <authorList>
            <person name="Castelli M."/>
            <person name="Sabaneyeva E."/>
            <person name="Lanzoni O."/>
            <person name="Lebedeva N."/>
            <person name="Floriano A.M."/>
            <person name="Gaiarsa S."/>
            <person name="Benken K."/>
            <person name="Modeo L."/>
            <person name="Bandi C."/>
            <person name="Potekhin A."/>
            <person name="Sassera D."/>
            <person name="Petroni G."/>
        </authorList>
    </citation>
    <scope>NUCLEOTIDE SEQUENCE [LARGE SCALE GENOMIC DNA]</scope>
    <source>
        <strain evidence="2">CyL4-1</strain>
    </source>
</reference>
<dbReference type="InterPro" id="IPR024952">
    <property type="entry name" value="LPP20-like_dom"/>
</dbReference>
<dbReference type="OrthoDB" id="7359797at2"/>
<dbReference type="EMBL" id="CP029077">
    <property type="protein sequence ID" value="QED23119.1"/>
    <property type="molecule type" value="Genomic_DNA"/>
</dbReference>
<dbReference type="Proteomes" id="UP000321934">
    <property type="component" value="Chromosome"/>
</dbReference>
<dbReference type="AlphaFoldDB" id="A0A5B8XCM5"/>
<feature type="domain" description="Lipoprotein LPP20-like" evidence="1">
    <location>
        <begin position="24"/>
        <end position="105"/>
    </location>
</feature>
<evidence type="ECO:0000259" key="1">
    <source>
        <dbReference type="Pfam" id="PF02169"/>
    </source>
</evidence>